<reference evidence="1 2" key="1">
    <citation type="journal article" date="2015" name="Genome Announc.">
        <title>Expanding the biotechnology potential of lactobacilli through comparative genomics of 213 strains and associated genera.</title>
        <authorList>
            <person name="Sun Z."/>
            <person name="Harris H.M."/>
            <person name="McCann A."/>
            <person name="Guo C."/>
            <person name="Argimon S."/>
            <person name="Zhang W."/>
            <person name="Yang X."/>
            <person name="Jeffery I.B."/>
            <person name="Cooney J.C."/>
            <person name="Kagawa T.F."/>
            <person name="Liu W."/>
            <person name="Song Y."/>
            <person name="Salvetti E."/>
            <person name="Wrobel A."/>
            <person name="Rasinkangas P."/>
            <person name="Parkhill J."/>
            <person name="Rea M.C."/>
            <person name="O'Sullivan O."/>
            <person name="Ritari J."/>
            <person name="Douillard F.P."/>
            <person name="Paul Ross R."/>
            <person name="Yang R."/>
            <person name="Briner A.E."/>
            <person name="Felis G.E."/>
            <person name="de Vos W.M."/>
            <person name="Barrangou R."/>
            <person name="Klaenhammer T.R."/>
            <person name="Caufield P.W."/>
            <person name="Cui Y."/>
            <person name="Zhang H."/>
            <person name="O'Toole P.W."/>
        </authorList>
    </citation>
    <scope>NUCLEOTIDE SEQUENCE [LARGE SCALE GENOMIC DNA]</scope>
    <source>
        <strain evidence="1 2">DSM 14857</strain>
    </source>
</reference>
<proteinExistence type="predicted"/>
<dbReference type="AlphaFoldDB" id="A0A0R1SEB8"/>
<comment type="caution">
    <text evidence="1">The sequence shown here is derived from an EMBL/GenBank/DDBJ whole genome shotgun (WGS) entry which is preliminary data.</text>
</comment>
<name>A0A0R1SEB8_9LACO</name>
<dbReference type="EMBL" id="AZFA01000006">
    <property type="protein sequence ID" value="KRL67404.1"/>
    <property type="molecule type" value="Genomic_DNA"/>
</dbReference>
<dbReference type="Gene3D" id="3.40.50.1820">
    <property type="entry name" value="alpha/beta hydrolase"/>
    <property type="match status" value="1"/>
</dbReference>
<dbReference type="InterPro" id="IPR010315">
    <property type="entry name" value="DUF915_hydro-like"/>
</dbReference>
<dbReference type="eggNOG" id="COG4814">
    <property type="taxonomic scope" value="Bacteria"/>
</dbReference>
<gene>
    <name evidence="1" type="ORF">FC27_GL001995</name>
</gene>
<dbReference type="Pfam" id="PF06028">
    <property type="entry name" value="DUF915"/>
    <property type="match status" value="1"/>
</dbReference>
<evidence type="ECO:0000313" key="1">
    <source>
        <dbReference type="EMBL" id="KRL67404.1"/>
    </source>
</evidence>
<evidence type="ECO:0008006" key="3">
    <source>
        <dbReference type="Google" id="ProtNLM"/>
    </source>
</evidence>
<accession>A0A0R1SEB8</accession>
<dbReference type="SUPFAM" id="SSF53474">
    <property type="entry name" value="alpha/beta-Hydrolases"/>
    <property type="match status" value="1"/>
</dbReference>
<dbReference type="RefSeq" id="WP_010625223.1">
    <property type="nucleotide sequence ID" value="NZ_AZFA01000006.1"/>
</dbReference>
<dbReference type="PATRIC" id="fig|1423815.3.peg.2046"/>
<dbReference type="InterPro" id="IPR029058">
    <property type="entry name" value="AB_hydrolase_fold"/>
</dbReference>
<keyword evidence="2" id="KW-1185">Reference proteome</keyword>
<dbReference type="OrthoDB" id="503948at2"/>
<sequence length="252" mass="28704">MNKNQRPVLYVHGFRGGDYTTEKMVKSGLNYTGKTEFLKALINWRGRITYEGTWTQDEHPIIQVVFQNKWVGENQIAHWLTRLIFDLRNKYQFTEYDAIGHSLGAVSLVIANLFEKHHAYLPKMNHLVLIAGPFNGILGLNDLPNINRFTSSGKPAFMSPTYFRIYMNRNNISTSLSVLNIYGNVGDYSNSDKYVSVTSAKSISYILAARVKEFIDFPVDGSKAEHSLLHNDSDILQKINLFIYAPHASDFS</sequence>
<protein>
    <recommendedName>
        <fullName evidence="3">Alpha/beta hydrolase</fullName>
    </recommendedName>
</protein>
<dbReference type="Proteomes" id="UP000051647">
    <property type="component" value="Unassembled WGS sequence"/>
</dbReference>
<dbReference type="STRING" id="1423815.FC27_GL001995"/>
<evidence type="ECO:0000313" key="2">
    <source>
        <dbReference type="Proteomes" id="UP000051647"/>
    </source>
</evidence>
<organism evidence="1 2">
    <name type="scientific">Companilactobacillus versmoldensis DSM 14857 = KCTC 3814</name>
    <dbReference type="NCBI Taxonomy" id="1423815"/>
    <lineage>
        <taxon>Bacteria</taxon>
        <taxon>Bacillati</taxon>
        <taxon>Bacillota</taxon>
        <taxon>Bacilli</taxon>
        <taxon>Lactobacillales</taxon>
        <taxon>Lactobacillaceae</taxon>
        <taxon>Companilactobacillus</taxon>
    </lineage>
</organism>